<dbReference type="InterPro" id="IPR001940">
    <property type="entry name" value="Peptidase_S1C"/>
</dbReference>
<sequence length="386" mass="39097">MNLFDGLLVVGAAFGAYGGWKLGFLQRFSGWLGAAAGLGLALLLLPELSRVSGVSSDLAILTLSAAVLFLAFMLGQAIGSAIGSRLRRGVDSSAARGVDALGGALLGVLGVILLAWLILPVMSETKGWPSSAARGSAISREISNSLPSPPSQITDLERQLTGGEFPQVFSGLRSAPEIVAPPEGSTITQDQLTAASRSSVRIEASACDRIQAGSGFFVGDNLIATNAHVVSGSTSVQVVTADEGDVTAGQVVAFDPSVDLALIATDLNRPALPLANPVVGDRGLVMGFPGGGPFAPSPFEVGERVDASGYDIYDRNKVTRDLLVLGSNLEPGDSGSAVLRADGSVVGVAVAIAPDKPGVAYALSATELSQLLQQGTGAAVSTGGCV</sequence>
<dbReference type="InterPro" id="IPR043504">
    <property type="entry name" value="Peptidase_S1_PA_chymotrypsin"/>
</dbReference>
<dbReference type="PANTHER" id="PTHR43019">
    <property type="entry name" value="SERINE ENDOPROTEASE DEGS"/>
    <property type="match status" value="1"/>
</dbReference>
<feature type="transmembrane region" description="Helical" evidence="5">
    <location>
        <begin position="58"/>
        <end position="78"/>
    </location>
</feature>
<dbReference type="GO" id="GO:0009403">
    <property type="term" value="P:toxin biosynthetic process"/>
    <property type="evidence" value="ECO:0007669"/>
    <property type="project" value="InterPro"/>
</dbReference>
<keyword evidence="2 5" id="KW-0812">Transmembrane</keyword>
<feature type="transmembrane region" description="Helical" evidence="5">
    <location>
        <begin position="28"/>
        <end position="46"/>
    </location>
</feature>
<keyword evidence="4 5" id="KW-0472">Membrane</keyword>
<dbReference type="NCBIfam" id="NF033740">
    <property type="entry name" value="MarP_fam_protase"/>
    <property type="match status" value="1"/>
</dbReference>
<accession>A0A6J6Z973</accession>
<dbReference type="GO" id="GO:0016020">
    <property type="term" value="C:membrane"/>
    <property type="evidence" value="ECO:0007669"/>
    <property type="project" value="UniProtKB-SubCell"/>
</dbReference>
<dbReference type="GO" id="GO:0006508">
    <property type="term" value="P:proteolysis"/>
    <property type="evidence" value="ECO:0007669"/>
    <property type="project" value="InterPro"/>
</dbReference>
<dbReference type="EMBL" id="CAFAAQ010000178">
    <property type="protein sequence ID" value="CAB4818039.1"/>
    <property type="molecule type" value="Genomic_DNA"/>
</dbReference>
<dbReference type="InterPro" id="IPR003825">
    <property type="entry name" value="Colicin-V_CvpA"/>
</dbReference>
<dbReference type="PANTHER" id="PTHR43019:SF23">
    <property type="entry name" value="PROTEASE DO-LIKE 5, CHLOROPLASTIC"/>
    <property type="match status" value="1"/>
</dbReference>
<evidence type="ECO:0000256" key="3">
    <source>
        <dbReference type="ARBA" id="ARBA00022989"/>
    </source>
</evidence>
<dbReference type="SUPFAM" id="SSF50494">
    <property type="entry name" value="Trypsin-like serine proteases"/>
    <property type="match status" value="1"/>
</dbReference>
<dbReference type="Pfam" id="PF13365">
    <property type="entry name" value="Trypsin_2"/>
    <property type="match status" value="1"/>
</dbReference>
<keyword evidence="3 5" id="KW-1133">Transmembrane helix</keyword>
<evidence type="ECO:0000256" key="4">
    <source>
        <dbReference type="ARBA" id="ARBA00023136"/>
    </source>
</evidence>
<evidence type="ECO:0000256" key="1">
    <source>
        <dbReference type="ARBA" id="ARBA00004141"/>
    </source>
</evidence>
<dbReference type="Pfam" id="PF02674">
    <property type="entry name" value="Colicin_V"/>
    <property type="match status" value="1"/>
</dbReference>
<dbReference type="PRINTS" id="PR00834">
    <property type="entry name" value="PROTEASES2C"/>
</dbReference>
<feature type="transmembrane region" description="Helical" evidence="5">
    <location>
        <begin position="98"/>
        <end position="119"/>
    </location>
</feature>
<dbReference type="GO" id="GO:0004252">
    <property type="term" value="F:serine-type endopeptidase activity"/>
    <property type="evidence" value="ECO:0007669"/>
    <property type="project" value="InterPro"/>
</dbReference>
<organism evidence="6">
    <name type="scientific">freshwater metagenome</name>
    <dbReference type="NCBI Taxonomy" id="449393"/>
    <lineage>
        <taxon>unclassified sequences</taxon>
        <taxon>metagenomes</taxon>
        <taxon>ecological metagenomes</taxon>
    </lineage>
</organism>
<dbReference type="InterPro" id="IPR047680">
    <property type="entry name" value="MarP-like"/>
</dbReference>
<evidence type="ECO:0000256" key="2">
    <source>
        <dbReference type="ARBA" id="ARBA00022692"/>
    </source>
</evidence>
<name>A0A6J6Z973_9ZZZZ</name>
<protein>
    <submittedName>
        <fullName evidence="6">Unannotated protein</fullName>
    </submittedName>
</protein>
<evidence type="ECO:0000256" key="5">
    <source>
        <dbReference type="SAM" id="Phobius"/>
    </source>
</evidence>
<gene>
    <name evidence="6" type="ORF">UFOPK3046_01598</name>
</gene>
<dbReference type="AlphaFoldDB" id="A0A6J6Z973"/>
<dbReference type="InterPro" id="IPR009003">
    <property type="entry name" value="Peptidase_S1_PA"/>
</dbReference>
<comment type="subcellular location">
    <subcellularLocation>
        <location evidence="1">Membrane</location>
        <topology evidence="1">Multi-pass membrane protein</topology>
    </subcellularLocation>
</comment>
<evidence type="ECO:0000313" key="6">
    <source>
        <dbReference type="EMBL" id="CAB4818039.1"/>
    </source>
</evidence>
<reference evidence="6" key="1">
    <citation type="submission" date="2020-05" db="EMBL/GenBank/DDBJ databases">
        <authorList>
            <person name="Chiriac C."/>
            <person name="Salcher M."/>
            <person name="Ghai R."/>
            <person name="Kavagutti S V."/>
        </authorList>
    </citation>
    <scope>NUCLEOTIDE SEQUENCE</scope>
</reference>
<dbReference type="Gene3D" id="2.40.10.10">
    <property type="entry name" value="Trypsin-like serine proteases"/>
    <property type="match status" value="2"/>
</dbReference>
<proteinExistence type="predicted"/>